<dbReference type="SUPFAM" id="SSF52540">
    <property type="entry name" value="P-loop containing nucleoside triphosphate hydrolases"/>
    <property type="match status" value="2"/>
</dbReference>
<feature type="domain" description="SWIM-type" evidence="3">
    <location>
        <begin position="54"/>
        <end position="95"/>
    </location>
</feature>
<dbReference type="InterPro" id="IPR013663">
    <property type="entry name" value="Helicase_SWF/SNF/SWI_bac"/>
</dbReference>
<dbReference type="InterPro" id="IPR049730">
    <property type="entry name" value="SNF2/RAD54-like_C"/>
</dbReference>
<keyword evidence="2" id="KW-0863">Zinc-finger</keyword>
<keyword evidence="1" id="KW-0378">Hydrolase</keyword>
<dbReference type="PROSITE" id="PS51192">
    <property type="entry name" value="HELICASE_ATP_BIND_1"/>
    <property type="match status" value="1"/>
</dbReference>
<evidence type="ECO:0000313" key="6">
    <source>
        <dbReference type="EMBL" id="QDS91836.1"/>
    </source>
</evidence>
<evidence type="ECO:0000256" key="1">
    <source>
        <dbReference type="ARBA" id="ARBA00022801"/>
    </source>
</evidence>
<evidence type="ECO:0000259" key="4">
    <source>
        <dbReference type="PROSITE" id="PS51192"/>
    </source>
</evidence>
<feature type="domain" description="Helicase ATP-binding" evidence="4">
    <location>
        <begin position="657"/>
        <end position="806"/>
    </location>
</feature>
<sequence>MDVALSSKCLPIFDRTEMRYGAVLAKDGDVEVHFIGDQGARGVVVGAGSGGDDVTVAVSFAELEEASLLGVYCECSFFRNEAGCRHLWAFLKTIESKVDLSFPLGLEFFEAELWEIEQGKPFSQSKNRNSNPTKMAPWRQQLLSISHSLARSHDHEQVDRCAEIFAQSQTWFVINLAKQVDSPTLRLRVFRSTRKKNGEWGKLKPQSISLEDYSSLPDPAERAAFELLEADSGYSSGYYSRFTARSEFALREGVAASAMEALAATGRLVWTLDASGSPVDPQVVRWDSGADYRLTVAIEPHTGDDGKNRIRARPFLQRAEDEQAVAISDVLAATDDGILLLADRACTVDAKQASAIRRWQSVGTIEVPQRSLLTLLDEAVKWTGLKLQLDPELDVTDSTPVPRPSVRLSSQAGSANWLEARLEMIYGDVSFDYQSNEGSNWDRSTKSLVQRDHQAEDAWLESLDPSHFRFSGLGTLEIARRHLPELVRHLTQAGWQVTADGNVVRRAGSFNVSVESGQDWFDLNASADFDGQSASLPELLAALKKGQDFVVLDDGSHGMLPEEWLSKFVGYDKTGEVDEDSIRFGKNQALLLDALLSDQEDVCFDRAFQAWCDKLNSFSGIGPAAAPEGFQGELREYQQLGLGWFHFLQDFCLGGCLADDMGLGKTIQVLAMLEERRASGNAASPSLIVVPRSLIVNWLEEAKKFAPQLRVLDYTGTDRASLADQFKDADAIVTTYGTLRNDIVDLREHPFDYMILDEAQAIKNPQSQASKACRLVRSEHRLAMTGTPVENHLGDLWSIFEFLNPGMLGHTVGSVFANVDSDDSERLAHVASSLRPFILRRTKEQVLTELPEKTEQTLYCDMEPKQRKLYKELRDHYRDRLASKIKQDGLAKSKIQVLEALLRLRQTACDPRLVNPESPIKGAKIARLMEQLEEVVSEGHKALVFSQFTSLLSLVRQEIDQRGWTYEYLDGKTQKRGDRVKHFQEDADCPLFLISLKAGGHGLNLTAADYVFILDPWWNPAVEAQAIDRAHRMGQTKPVVAYRMICRETVEEKIVDLQTSKKKLADAIISQQKSLVSDLTSDDLRMLFE</sequence>
<dbReference type="Gene3D" id="3.40.50.300">
    <property type="entry name" value="P-loop containing nucleotide triphosphate hydrolases"/>
    <property type="match status" value="1"/>
</dbReference>
<dbReference type="InterPro" id="IPR000330">
    <property type="entry name" value="SNF2_N"/>
</dbReference>
<feature type="domain" description="Helicase C-terminal" evidence="5">
    <location>
        <begin position="928"/>
        <end position="1076"/>
    </location>
</feature>
<evidence type="ECO:0000313" key="7">
    <source>
        <dbReference type="Proteomes" id="UP000320672"/>
    </source>
</evidence>
<dbReference type="EMBL" id="CP036262">
    <property type="protein sequence ID" value="QDS91836.1"/>
    <property type="molecule type" value="Genomic_DNA"/>
</dbReference>
<proteinExistence type="predicted"/>
<reference evidence="6 7" key="1">
    <citation type="submission" date="2019-02" db="EMBL/GenBank/DDBJ databases">
        <title>Deep-cultivation of Planctomycetes and their phenomic and genomic characterization uncovers novel biology.</title>
        <authorList>
            <person name="Wiegand S."/>
            <person name="Jogler M."/>
            <person name="Boedeker C."/>
            <person name="Pinto D."/>
            <person name="Vollmers J."/>
            <person name="Rivas-Marin E."/>
            <person name="Kohn T."/>
            <person name="Peeters S.H."/>
            <person name="Heuer A."/>
            <person name="Rast P."/>
            <person name="Oberbeckmann S."/>
            <person name="Bunk B."/>
            <person name="Jeske O."/>
            <person name="Meyerdierks A."/>
            <person name="Storesund J.E."/>
            <person name="Kallscheuer N."/>
            <person name="Luecker S."/>
            <person name="Lage O.M."/>
            <person name="Pohl T."/>
            <person name="Merkel B.J."/>
            <person name="Hornburger P."/>
            <person name="Mueller R.-W."/>
            <person name="Bruemmer F."/>
            <person name="Labrenz M."/>
            <person name="Spormann A.M."/>
            <person name="Op den Camp H."/>
            <person name="Overmann J."/>
            <person name="Amann R."/>
            <person name="Jetten M.S.M."/>
            <person name="Mascher T."/>
            <person name="Medema M.H."/>
            <person name="Devos D.P."/>
            <person name="Kaster A.-K."/>
            <person name="Ovreas L."/>
            <person name="Rohde M."/>
            <person name="Galperin M.Y."/>
            <person name="Jogler C."/>
        </authorList>
    </citation>
    <scope>NUCLEOTIDE SEQUENCE [LARGE SCALE GENOMIC DNA]</scope>
    <source>
        <strain evidence="6 7">FF011L</strain>
    </source>
</reference>
<dbReference type="AlphaFoldDB" id="A0A517MAC8"/>
<keyword evidence="6" id="KW-0347">Helicase</keyword>
<name>A0A517MAC8_9BACT</name>
<dbReference type="SMART" id="SM00487">
    <property type="entry name" value="DEXDc"/>
    <property type="match status" value="1"/>
</dbReference>
<dbReference type="CDD" id="cd18793">
    <property type="entry name" value="SF2_C_SNF"/>
    <property type="match status" value="1"/>
</dbReference>
<dbReference type="SMART" id="SM00490">
    <property type="entry name" value="HELICc"/>
    <property type="match status" value="1"/>
</dbReference>
<dbReference type="GO" id="GO:0008270">
    <property type="term" value="F:zinc ion binding"/>
    <property type="evidence" value="ECO:0007669"/>
    <property type="project" value="UniProtKB-KW"/>
</dbReference>
<dbReference type="InterPro" id="IPR014001">
    <property type="entry name" value="Helicase_ATP-bd"/>
</dbReference>
<evidence type="ECO:0000259" key="3">
    <source>
        <dbReference type="PROSITE" id="PS50966"/>
    </source>
</evidence>
<evidence type="ECO:0000256" key="2">
    <source>
        <dbReference type="PROSITE-ProRule" id="PRU00325"/>
    </source>
</evidence>
<organism evidence="6 7">
    <name type="scientific">Roseimaritima multifibrata</name>
    <dbReference type="NCBI Taxonomy" id="1930274"/>
    <lineage>
        <taxon>Bacteria</taxon>
        <taxon>Pseudomonadati</taxon>
        <taxon>Planctomycetota</taxon>
        <taxon>Planctomycetia</taxon>
        <taxon>Pirellulales</taxon>
        <taxon>Pirellulaceae</taxon>
        <taxon>Roseimaritima</taxon>
    </lineage>
</organism>
<dbReference type="InterPro" id="IPR001650">
    <property type="entry name" value="Helicase_C-like"/>
</dbReference>
<dbReference type="Pfam" id="PF00271">
    <property type="entry name" value="Helicase_C"/>
    <property type="match status" value="1"/>
</dbReference>
<dbReference type="PROSITE" id="PS50966">
    <property type="entry name" value="ZF_SWIM"/>
    <property type="match status" value="1"/>
</dbReference>
<accession>A0A517MAC8</accession>
<dbReference type="Proteomes" id="UP000320672">
    <property type="component" value="Chromosome"/>
</dbReference>
<dbReference type="GO" id="GO:0004386">
    <property type="term" value="F:helicase activity"/>
    <property type="evidence" value="ECO:0007669"/>
    <property type="project" value="UniProtKB-KW"/>
</dbReference>
<dbReference type="PANTHER" id="PTHR10799">
    <property type="entry name" value="SNF2/RAD54 HELICASE FAMILY"/>
    <property type="match status" value="1"/>
</dbReference>
<dbReference type="InterPro" id="IPR038718">
    <property type="entry name" value="SNF2-like_sf"/>
</dbReference>
<evidence type="ECO:0000259" key="5">
    <source>
        <dbReference type="PROSITE" id="PS51194"/>
    </source>
</evidence>
<dbReference type="InterPro" id="IPR027417">
    <property type="entry name" value="P-loop_NTPase"/>
</dbReference>
<dbReference type="Gene3D" id="3.40.50.10810">
    <property type="entry name" value="Tandem AAA-ATPase domain"/>
    <property type="match status" value="1"/>
</dbReference>
<dbReference type="OrthoDB" id="9814088at2"/>
<gene>
    <name evidence="6" type="ORF">FF011L_05720</name>
</gene>
<dbReference type="GO" id="GO:0016787">
    <property type="term" value="F:hydrolase activity"/>
    <property type="evidence" value="ECO:0007669"/>
    <property type="project" value="UniProtKB-KW"/>
</dbReference>
<dbReference type="KEGG" id="rml:FF011L_05720"/>
<protein>
    <submittedName>
        <fullName evidence="6">ATP-dependent helicase HepA</fullName>
    </submittedName>
</protein>
<dbReference type="RefSeq" id="WP_145350022.1">
    <property type="nucleotide sequence ID" value="NZ_CP036262.1"/>
</dbReference>
<dbReference type="Pfam" id="PF00176">
    <property type="entry name" value="SNF2-rel_dom"/>
    <property type="match status" value="1"/>
</dbReference>
<keyword evidence="2" id="KW-0862">Zinc</keyword>
<keyword evidence="6" id="KW-0067">ATP-binding</keyword>
<dbReference type="Pfam" id="PF08455">
    <property type="entry name" value="SNF2_assoc"/>
    <property type="match status" value="1"/>
</dbReference>
<dbReference type="InterPro" id="IPR007527">
    <property type="entry name" value="Znf_SWIM"/>
</dbReference>
<keyword evidence="6" id="KW-0547">Nucleotide-binding</keyword>
<keyword evidence="2" id="KW-0479">Metal-binding</keyword>
<dbReference type="GO" id="GO:0005524">
    <property type="term" value="F:ATP binding"/>
    <property type="evidence" value="ECO:0007669"/>
    <property type="project" value="InterPro"/>
</dbReference>
<keyword evidence="7" id="KW-1185">Reference proteome</keyword>
<dbReference type="PROSITE" id="PS51194">
    <property type="entry name" value="HELICASE_CTER"/>
    <property type="match status" value="1"/>
</dbReference>